<dbReference type="Gene3D" id="3.30.10.20">
    <property type="match status" value="1"/>
</dbReference>
<keyword evidence="3" id="KW-1185">Reference proteome</keyword>
<dbReference type="CDD" id="cd06577">
    <property type="entry name" value="PASTA_pknB"/>
    <property type="match status" value="1"/>
</dbReference>
<evidence type="ECO:0000313" key="3">
    <source>
        <dbReference type="Proteomes" id="UP000198582"/>
    </source>
</evidence>
<dbReference type="EMBL" id="FOEF01000003">
    <property type="protein sequence ID" value="SEP07096.1"/>
    <property type="molecule type" value="Genomic_DNA"/>
</dbReference>
<dbReference type="STRING" id="394193.SAMN04489732_103484"/>
<dbReference type="AlphaFoldDB" id="A0A1H8UVC9"/>
<proteinExistence type="predicted"/>
<sequence>MVPNFRGRQALDAWLSGHDAGLLLQGPDPDSPHAVLNGVVVAQLPAAGARLSRWDPVTVWVTDSGDPAGVREPRRPLPDPWENTAARKPNEDLDDA</sequence>
<organism evidence="2 3">
    <name type="scientific">Amycolatopsis saalfeldensis</name>
    <dbReference type="NCBI Taxonomy" id="394193"/>
    <lineage>
        <taxon>Bacteria</taxon>
        <taxon>Bacillati</taxon>
        <taxon>Actinomycetota</taxon>
        <taxon>Actinomycetes</taxon>
        <taxon>Pseudonocardiales</taxon>
        <taxon>Pseudonocardiaceae</taxon>
        <taxon>Amycolatopsis</taxon>
    </lineage>
</organism>
<evidence type="ECO:0000313" key="2">
    <source>
        <dbReference type="EMBL" id="SEP07096.1"/>
    </source>
</evidence>
<accession>A0A1H8UVC9</accession>
<name>A0A1H8UVC9_9PSEU</name>
<gene>
    <name evidence="2" type="ORF">SAMN04489732_103484</name>
</gene>
<evidence type="ECO:0000256" key="1">
    <source>
        <dbReference type="SAM" id="MobiDB-lite"/>
    </source>
</evidence>
<feature type="region of interest" description="Disordered" evidence="1">
    <location>
        <begin position="63"/>
        <end position="96"/>
    </location>
</feature>
<reference evidence="2 3" key="1">
    <citation type="submission" date="2016-10" db="EMBL/GenBank/DDBJ databases">
        <authorList>
            <person name="de Groot N.N."/>
        </authorList>
    </citation>
    <scope>NUCLEOTIDE SEQUENCE [LARGE SCALE GENOMIC DNA]</scope>
    <source>
        <strain evidence="2 3">DSM 44993</strain>
    </source>
</reference>
<dbReference type="InterPro" id="IPR005543">
    <property type="entry name" value="PASTA_dom"/>
</dbReference>
<dbReference type="Proteomes" id="UP000198582">
    <property type="component" value="Unassembled WGS sequence"/>
</dbReference>
<protein>
    <submittedName>
        <fullName evidence="2">PASTA domain-containing protein</fullName>
    </submittedName>
</protein>